<evidence type="ECO:0000313" key="1">
    <source>
        <dbReference type="EMBL" id="OKP05967.1"/>
    </source>
</evidence>
<evidence type="ECO:0000313" key="2">
    <source>
        <dbReference type="Proteomes" id="UP000186955"/>
    </source>
</evidence>
<gene>
    <name evidence="1" type="ORF">PENSUB_6687</name>
</gene>
<protein>
    <submittedName>
        <fullName evidence="1">Uncharacterized protein</fullName>
    </submittedName>
</protein>
<accession>A0A1Q5U0F4</accession>
<proteinExistence type="predicted"/>
<dbReference type="EMBL" id="MNBE01000602">
    <property type="protein sequence ID" value="OKP05967.1"/>
    <property type="molecule type" value="Genomic_DNA"/>
</dbReference>
<name>A0A1Q5U0F4_9EURO</name>
<reference evidence="1 2" key="1">
    <citation type="submission" date="2016-10" db="EMBL/GenBank/DDBJ databases">
        <title>Genome sequence of the ascomycete fungus Penicillium subrubescens.</title>
        <authorList>
            <person name="De Vries R.P."/>
            <person name="Peng M."/>
            <person name="Dilokpimol A."/>
            <person name="Hilden K."/>
            <person name="Makela M.R."/>
            <person name="Grigoriev I."/>
            <person name="Riley R."/>
            <person name="Granchi Z."/>
        </authorList>
    </citation>
    <scope>NUCLEOTIDE SEQUENCE [LARGE SCALE GENOMIC DNA]</scope>
    <source>
        <strain evidence="1 2">CBS 132785</strain>
    </source>
</reference>
<comment type="caution">
    <text evidence="1">The sequence shown here is derived from an EMBL/GenBank/DDBJ whole genome shotgun (WGS) entry which is preliminary data.</text>
</comment>
<organism evidence="1 2">
    <name type="scientific">Penicillium subrubescens</name>
    <dbReference type="NCBI Taxonomy" id="1316194"/>
    <lineage>
        <taxon>Eukaryota</taxon>
        <taxon>Fungi</taxon>
        <taxon>Dikarya</taxon>
        <taxon>Ascomycota</taxon>
        <taxon>Pezizomycotina</taxon>
        <taxon>Eurotiomycetes</taxon>
        <taxon>Eurotiomycetidae</taxon>
        <taxon>Eurotiales</taxon>
        <taxon>Aspergillaceae</taxon>
        <taxon>Penicillium</taxon>
    </lineage>
</organism>
<keyword evidence="2" id="KW-1185">Reference proteome</keyword>
<sequence length="314" mass="35371">MVTHTAQLKKSWKKLQWILRSLPPNPSDSYSLEFGDKDYNPYILDTELLRLGILVHDMDIETGAISPPANTFFLPRTDFPEISDACKQDWDSLNKVWREAVYETTKPNDKTNVFSDEPGLFALYLVSTFEEYSFEGNKDLVNPFRDLSPSEGGQPSQYGWIYDLEAEERQTNPLEKKFNVLDMVPSSLKYLCRWKLDPGVTVTLLSDGDELLVDHGSHVLASGDVGQCGDDSRPSRDEVTILVHTMLESMLCAWTPIHDAEPCSYNPEFPVSLPFYTKMVLGSTDENRQYSSSRIGQANAVSSVDIMTGSSMLV</sequence>
<dbReference type="Proteomes" id="UP000186955">
    <property type="component" value="Unassembled WGS sequence"/>
</dbReference>
<dbReference type="AlphaFoldDB" id="A0A1Q5U0F4"/>